<keyword evidence="2" id="KW-1185">Reference proteome</keyword>
<name>A0A5B7GTS5_PORTR</name>
<comment type="caution">
    <text evidence="1">The sequence shown here is derived from an EMBL/GenBank/DDBJ whole genome shotgun (WGS) entry which is preliminary data.</text>
</comment>
<dbReference type="Proteomes" id="UP000324222">
    <property type="component" value="Unassembled WGS sequence"/>
</dbReference>
<dbReference type="GO" id="GO:0043240">
    <property type="term" value="C:Fanconi anaemia nuclear complex"/>
    <property type="evidence" value="ECO:0007669"/>
    <property type="project" value="InterPro"/>
</dbReference>
<gene>
    <name evidence="1" type="ORF">E2C01_056315</name>
</gene>
<proteinExistence type="predicted"/>
<dbReference type="SUPFAM" id="SSF48452">
    <property type="entry name" value="TPR-like"/>
    <property type="match status" value="1"/>
</dbReference>
<protein>
    <submittedName>
        <fullName evidence="1">Uncharacterized protein</fullName>
    </submittedName>
</protein>
<dbReference type="Gene3D" id="1.25.40.10">
    <property type="entry name" value="Tetratricopeptide repeat domain"/>
    <property type="match status" value="1"/>
</dbReference>
<sequence length="261" mass="29264">MLQIGHEPVSALEKLADSWLLSCPSKSSFGEECELVVTLLYAILAVPRMEDGGKMQLSELMNFLKLEWKCGATQVLFLLCANLMPEDWGQPVLQVDVSAWTQEWLPNVAPPPWLLNVLGSREDLTEFITLLRVSALLLQGVPISQTEWEVSYLGTLTRFLCAISQYQQGDYSRSLDTLQHISYVTCERKIQAWVLHLRGLDLAKLGKPHTALMKLQDAVDRSPASLPALYNMARIFQSLGEQKAELDVLDLLVKVSGECVY</sequence>
<dbReference type="InterPro" id="IPR039684">
    <property type="entry name" value="FANCG"/>
</dbReference>
<evidence type="ECO:0000313" key="1">
    <source>
        <dbReference type="EMBL" id="MPC62232.1"/>
    </source>
</evidence>
<dbReference type="AlphaFoldDB" id="A0A5B7GTS5"/>
<dbReference type="OrthoDB" id="6355951at2759"/>
<dbReference type="PANTHER" id="PTHR15254">
    <property type="entry name" value="FANCONI ANEMIA GROUP G PROTEIN FAMILY MEMBER"/>
    <property type="match status" value="1"/>
</dbReference>
<dbReference type="EMBL" id="VSRR010019441">
    <property type="protein sequence ID" value="MPC62232.1"/>
    <property type="molecule type" value="Genomic_DNA"/>
</dbReference>
<dbReference type="GO" id="GO:0036297">
    <property type="term" value="P:interstrand cross-link repair"/>
    <property type="evidence" value="ECO:0007669"/>
    <property type="project" value="InterPro"/>
</dbReference>
<reference evidence="1 2" key="1">
    <citation type="submission" date="2019-05" db="EMBL/GenBank/DDBJ databases">
        <title>Another draft genome of Portunus trituberculatus and its Hox gene families provides insights of decapod evolution.</title>
        <authorList>
            <person name="Jeong J.-H."/>
            <person name="Song I."/>
            <person name="Kim S."/>
            <person name="Choi T."/>
            <person name="Kim D."/>
            <person name="Ryu S."/>
            <person name="Kim W."/>
        </authorList>
    </citation>
    <scope>NUCLEOTIDE SEQUENCE [LARGE SCALE GENOMIC DNA]</scope>
    <source>
        <tissue evidence="1">Muscle</tissue>
    </source>
</reference>
<evidence type="ECO:0000313" key="2">
    <source>
        <dbReference type="Proteomes" id="UP000324222"/>
    </source>
</evidence>
<dbReference type="InterPro" id="IPR011990">
    <property type="entry name" value="TPR-like_helical_dom_sf"/>
</dbReference>
<organism evidence="1 2">
    <name type="scientific">Portunus trituberculatus</name>
    <name type="common">Swimming crab</name>
    <name type="synonym">Neptunus trituberculatus</name>
    <dbReference type="NCBI Taxonomy" id="210409"/>
    <lineage>
        <taxon>Eukaryota</taxon>
        <taxon>Metazoa</taxon>
        <taxon>Ecdysozoa</taxon>
        <taxon>Arthropoda</taxon>
        <taxon>Crustacea</taxon>
        <taxon>Multicrustacea</taxon>
        <taxon>Malacostraca</taxon>
        <taxon>Eumalacostraca</taxon>
        <taxon>Eucarida</taxon>
        <taxon>Decapoda</taxon>
        <taxon>Pleocyemata</taxon>
        <taxon>Brachyura</taxon>
        <taxon>Eubrachyura</taxon>
        <taxon>Portunoidea</taxon>
        <taxon>Portunidae</taxon>
        <taxon>Portuninae</taxon>
        <taxon>Portunus</taxon>
    </lineage>
</organism>
<accession>A0A5B7GTS5</accession>
<dbReference type="PANTHER" id="PTHR15254:SF2">
    <property type="entry name" value="FANCONI ANEMIA GROUP G PROTEIN"/>
    <property type="match status" value="1"/>
</dbReference>